<name>A0AAN7CZD1_9PEZI</name>
<dbReference type="AlphaFoldDB" id="A0AAN7CZD1"/>
<evidence type="ECO:0008006" key="3">
    <source>
        <dbReference type="Google" id="ProtNLM"/>
    </source>
</evidence>
<reference evidence="1" key="2">
    <citation type="submission" date="2023-05" db="EMBL/GenBank/DDBJ databases">
        <authorList>
            <consortium name="Lawrence Berkeley National Laboratory"/>
            <person name="Steindorff A."/>
            <person name="Hensen N."/>
            <person name="Bonometti L."/>
            <person name="Westerberg I."/>
            <person name="Brannstrom I.O."/>
            <person name="Guillou S."/>
            <person name="Cros-Aarteil S."/>
            <person name="Calhoun S."/>
            <person name="Haridas S."/>
            <person name="Kuo A."/>
            <person name="Mondo S."/>
            <person name="Pangilinan J."/>
            <person name="Riley R."/>
            <person name="Labutti K."/>
            <person name="Andreopoulos B."/>
            <person name="Lipzen A."/>
            <person name="Chen C."/>
            <person name="Yanf M."/>
            <person name="Daum C."/>
            <person name="Ng V."/>
            <person name="Clum A."/>
            <person name="Ohm R."/>
            <person name="Martin F."/>
            <person name="Silar P."/>
            <person name="Natvig D."/>
            <person name="Lalanne C."/>
            <person name="Gautier V."/>
            <person name="Ament-Velasquez S.L."/>
            <person name="Kruys A."/>
            <person name="Hutchinson M.I."/>
            <person name="Powell A.J."/>
            <person name="Barry K."/>
            <person name="Miller A.N."/>
            <person name="Grigoriev I.V."/>
            <person name="Debuchy R."/>
            <person name="Gladieux P."/>
            <person name="Thoren M.H."/>
            <person name="Johannesson H."/>
        </authorList>
    </citation>
    <scope>NUCLEOTIDE SEQUENCE</scope>
    <source>
        <strain evidence="1">CBS 359.72</strain>
    </source>
</reference>
<sequence length="784" mass="88480">MLGLWSMAAQLRACHCRACLRATRAAARRVTTSTTGAAGNPRRRKILASDVFTACYSAIMATAAVIDAGRKDRRRRELDTKIAEAKSSLACLLEESAGRDLAKLIESPYHTVPFSRPLEKADIVNDICKLDADFLRDLQQKRRDRLSTAQHIRTMLGLSWNPELPEARKATLAKCEEAIVAEKERNFDRREPQTETQMEKITAMVTDLVDRLMAEAWWISEVEAPGSHPALNSPDSASTMIRMLRSDGYPSYNHPDLDPWATTEQRERLNEVNVNILSDWAPPLRERYVAKICYNFLVCNVPPGIQNYNMLILGFSFLGEYNLSQAVVDSFLYLSHLKPSEATYLCLLHHYRLKGDIVGFQGVIKRMFGYDPRGIGLMRRTANYVQRCPELQAWAATQDVALVSGHYVQRAPLTQNVAEAIMEGLIDFGMLREGARLLAVCLQEQWTISKDLLWRLFHSCLTLLDTAAVKIVIRGLLDNIDQASLLLLGPNSVSPGPVRQLRHLLNIWQATALPGNENIPNHELQAGGLAAEFENTKLDHLATAVWIREMLHHTSMMGWWLRRAEKKLLDRSVPLLERLDMVMSVLNFADERPALEMEKSEHMQRVAKMDWLLAQTVSMDFHIRNAENIICKALAKQMPRQLQTRSHFKSAVPLEQRINRALLYTTPGTVEYDVATLFDMSNELDSQIKKSLIKALPKTYAQGLRQTQNDSGDVSFGRIVAYFKHYLAGVQERQEKEAEMASKPDPFVRLFEALPKPISFWKRRAAATASAAAGTAPSPGHIGW</sequence>
<proteinExistence type="predicted"/>
<evidence type="ECO:0000313" key="2">
    <source>
        <dbReference type="Proteomes" id="UP001303647"/>
    </source>
</evidence>
<accession>A0AAN7CZD1</accession>
<keyword evidence="2" id="KW-1185">Reference proteome</keyword>
<comment type="caution">
    <text evidence="1">The sequence shown here is derived from an EMBL/GenBank/DDBJ whole genome shotgun (WGS) entry which is preliminary data.</text>
</comment>
<reference evidence="1" key="1">
    <citation type="journal article" date="2023" name="Mol. Phylogenet. Evol.">
        <title>Genome-scale phylogeny and comparative genomics of the fungal order Sordariales.</title>
        <authorList>
            <person name="Hensen N."/>
            <person name="Bonometti L."/>
            <person name="Westerberg I."/>
            <person name="Brannstrom I.O."/>
            <person name="Guillou S."/>
            <person name="Cros-Aarteil S."/>
            <person name="Calhoun S."/>
            <person name="Haridas S."/>
            <person name="Kuo A."/>
            <person name="Mondo S."/>
            <person name="Pangilinan J."/>
            <person name="Riley R."/>
            <person name="LaButti K."/>
            <person name="Andreopoulos B."/>
            <person name="Lipzen A."/>
            <person name="Chen C."/>
            <person name="Yan M."/>
            <person name="Daum C."/>
            <person name="Ng V."/>
            <person name="Clum A."/>
            <person name="Steindorff A."/>
            <person name="Ohm R.A."/>
            <person name="Martin F."/>
            <person name="Silar P."/>
            <person name="Natvig D.O."/>
            <person name="Lalanne C."/>
            <person name="Gautier V."/>
            <person name="Ament-Velasquez S.L."/>
            <person name="Kruys A."/>
            <person name="Hutchinson M.I."/>
            <person name="Powell A.J."/>
            <person name="Barry K."/>
            <person name="Miller A.N."/>
            <person name="Grigoriev I.V."/>
            <person name="Debuchy R."/>
            <person name="Gladieux P."/>
            <person name="Hiltunen Thoren M."/>
            <person name="Johannesson H."/>
        </authorList>
    </citation>
    <scope>NUCLEOTIDE SEQUENCE</scope>
    <source>
        <strain evidence="1">CBS 359.72</strain>
    </source>
</reference>
<gene>
    <name evidence="1" type="ORF">C7999DRAFT_38801</name>
</gene>
<dbReference type="EMBL" id="MU857616">
    <property type="protein sequence ID" value="KAK4250087.1"/>
    <property type="molecule type" value="Genomic_DNA"/>
</dbReference>
<dbReference type="Proteomes" id="UP001303647">
    <property type="component" value="Unassembled WGS sequence"/>
</dbReference>
<evidence type="ECO:0000313" key="1">
    <source>
        <dbReference type="EMBL" id="KAK4250087.1"/>
    </source>
</evidence>
<organism evidence="1 2">
    <name type="scientific">Corynascus novoguineensis</name>
    <dbReference type="NCBI Taxonomy" id="1126955"/>
    <lineage>
        <taxon>Eukaryota</taxon>
        <taxon>Fungi</taxon>
        <taxon>Dikarya</taxon>
        <taxon>Ascomycota</taxon>
        <taxon>Pezizomycotina</taxon>
        <taxon>Sordariomycetes</taxon>
        <taxon>Sordariomycetidae</taxon>
        <taxon>Sordariales</taxon>
        <taxon>Chaetomiaceae</taxon>
        <taxon>Corynascus</taxon>
    </lineage>
</organism>
<protein>
    <recommendedName>
        <fullName evidence="3">Pentatricopeptide repeat domain-containing protein</fullName>
    </recommendedName>
</protein>